<protein>
    <submittedName>
        <fullName evidence="6">Pilus assembly protein PilZ</fullName>
    </submittedName>
</protein>
<dbReference type="InterPro" id="IPR009926">
    <property type="entry name" value="T3SS_YcgR_PilZN"/>
</dbReference>
<evidence type="ECO:0000313" key="7">
    <source>
        <dbReference type="Proteomes" id="UP000078476"/>
    </source>
</evidence>
<keyword evidence="2" id="KW-0547">Nucleotide-binding</keyword>
<evidence type="ECO:0000259" key="4">
    <source>
        <dbReference type="Pfam" id="PF07238"/>
    </source>
</evidence>
<organism evidence="6 7">
    <name type="scientific">Methylomonas lenta</name>
    <dbReference type="NCBI Taxonomy" id="980561"/>
    <lineage>
        <taxon>Bacteria</taxon>
        <taxon>Pseudomonadati</taxon>
        <taxon>Pseudomonadota</taxon>
        <taxon>Gammaproteobacteria</taxon>
        <taxon>Methylococcales</taxon>
        <taxon>Methylococcaceae</taxon>
        <taxon>Methylomonas</taxon>
    </lineage>
</organism>
<evidence type="ECO:0000256" key="2">
    <source>
        <dbReference type="ARBA" id="ARBA00022741"/>
    </source>
</evidence>
<comment type="caution">
    <text evidence="6">The sequence shown here is derived from an EMBL/GenBank/DDBJ whole genome shotgun (WGS) entry which is preliminary data.</text>
</comment>
<gene>
    <name evidence="6" type="ORF">A1359_13170</name>
</gene>
<keyword evidence="1" id="KW-0973">c-di-GMP</keyword>
<evidence type="ECO:0000256" key="1">
    <source>
        <dbReference type="ARBA" id="ARBA00022636"/>
    </source>
</evidence>
<dbReference type="RefSeq" id="WP_066984948.1">
    <property type="nucleotide sequence ID" value="NZ_LUUI01000126.1"/>
</dbReference>
<keyword evidence="3" id="KW-0975">Bacterial flagellum</keyword>
<keyword evidence="7" id="KW-1185">Reference proteome</keyword>
<proteinExistence type="predicted"/>
<dbReference type="OrthoDB" id="5572581at2"/>
<dbReference type="Pfam" id="PF07238">
    <property type="entry name" value="PilZ"/>
    <property type="match status" value="1"/>
</dbReference>
<feature type="domain" description="PilZ" evidence="4">
    <location>
        <begin position="140"/>
        <end position="248"/>
    </location>
</feature>
<name>A0A177N4B9_9GAMM</name>
<dbReference type="EMBL" id="LUUI01000126">
    <property type="protein sequence ID" value="OAI12848.1"/>
    <property type="molecule type" value="Genomic_DNA"/>
</dbReference>
<dbReference type="AlphaFoldDB" id="A0A177N4B9"/>
<evidence type="ECO:0000259" key="5">
    <source>
        <dbReference type="Pfam" id="PF07317"/>
    </source>
</evidence>
<dbReference type="InterPro" id="IPR009875">
    <property type="entry name" value="PilZ_domain"/>
</dbReference>
<dbReference type="Pfam" id="PF07317">
    <property type="entry name" value="PilZN"/>
    <property type="match status" value="1"/>
</dbReference>
<evidence type="ECO:0000313" key="6">
    <source>
        <dbReference type="EMBL" id="OAI12848.1"/>
    </source>
</evidence>
<reference evidence="6 7" key="1">
    <citation type="submission" date="2016-03" db="EMBL/GenBank/DDBJ databases">
        <authorList>
            <person name="Ploux O."/>
        </authorList>
    </citation>
    <scope>NUCLEOTIDE SEQUENCE [LARGE SCALE GENOMIC DNA]</scope>
    <source>
        <strain evidence="6 7">R-45370</strain>
    </source>
</reference>
<dbReference type="Gene3D" id="2.40.10.220">
    <property type="entry name" value="predicted glycosyltransferase like domains"/>
    <property type="match status" value="1"/>
</dbReference>
<sequence>MFNKLKSLFTKEETNQISSKENDELSPFENPNFITDPEKIVNILSEIELSSPLCTVQIDGAPHEYNSSILGIKPEKNLIVLDELIPKEGNAELQKTKSLKLSTFHKGIHLSLSLSEIEMGYSRGISYYKANLPDRIFYPQRRRSPRIEISSIDIPFSGVSERTGISVSGYLFDLSRGGAGIDLPVNRARIQRGDIIKNCQINFEDYLMDFDFAVRFVKPASINSSKIQLGGFFENISSKSHAKLSYFITSLERVEIRKQKA</sequence>
<dbReference type="InterPro" id="IPR012349">
    <property type="entry name" value="Split_barrel_FMN-bd"/>
</dbReference>
<dbReference type="STRING" id="980561.A1359_13170"/>
<dbReference type="Gene3D" id="2.30.110.10">
    <property type="entry name" value="Electron Transport, Fmn-binding Protein, Chain A"/>
    <property type="match status" value="1"/>
</dbReference>
<dbReference type="Proteomes" id="UP000078476">
    <property type="component" value="Unassembled WGS sequence"/>
</dbReference>
<accession>A0A177N4B9</accession>
<dbReference type="GO" id="GO:0035438">
    <property type="term" value="F:cyclic-di-GMP binding"/>
    <property type="evidence" value="ECO:0007669"/>
    <property type="project" value="InterPro"/>
</dbReference>
<feature type="domain" description="Type III secretion system flagellar brake protein YcgR PilZN" evidence="5">
    <location>
        <begin position="34"/>
        <end position="137"/>
    </location>
</feature>
<evidence type="ECO:0000256" key="3">
    <source>
        <dbReference type="ARBA" id="ARBA00023143"/>
    </source>
</evidence>